<evidence type="ECO:0000256" key="1">
    <source>
        <dbReference type="ARBA" id="ARBA00001933"/>
    </source>
</evidence>
<dbReference type="EMBL" id="JBHLVZ010000005">
    <property type="protein sequence ID" value="MFC0385347.1"/>
    <property type="molecule type" value="Genomic_DNA"/>
</dbReference>
<dbReference type="Gene3D" id="3.40.640.10">
    <property type="entry name" value="Type I PLP-dependent aspartate aminotransferase-like (Major domain)"/>
    <property type="match status" value="1"/>
</dbReference>
<evidence type="ECO:0000256" key="3">
    <source>
        <dbReference type="ARBA" id="ARBA00022679"/>
    </source>
</evidence>
<evidence type="ECO:0000313" key="11">
    <source>
        <dbReference type="Proteomes" id="UP001589789"/>
    </source>
</evidence>
<evidence type="ECO:0000256" key="5">
    <source>
        <dbReference type="ARBA" id="ARBA00023317"/>
    </source>
</evidence>
<evidence type="ECO:0000256" key="2">
    <source>
        <dbReference type="ARBA" id="ARBA00022576"/>
    </source>
</evidence>
<comment type="similarity">
    <text evidence="7">Belongs to the class-V pyridoxal-phosphate-dependent aminotransferase family. PhnW subfamily.</text>
</comment>
<sequence length="397" mass="42040">MRRGRGGLSGHGARVQLGRAHSPKVASMIFLTPGPVQTRPETRAAMAIDIAPWDRDFGPEYAAIRERVRDIAGGVEGVHATLPLQGAGHFLVEAAIRTFVPPGGRILVPSNGTYADRMMRLAREAGREPVALPVPDTRGVRAEEVAAALEADPGISHVCMVYSETGSGIVNDPAAVGAAVRAAGRRLILDAVSAFGALPFDLKAQPECDAVLFTSNKCLEGMPGIGFAVCPMDRARGQAGQAGSWCFDLGDVLKHAERQGWGSFRFTPPVQALHAFAVALDLYAAEGGQAARLARYAENMRVLRAGAEALGLVPYLDAEHQGPIILTLHQPETPGFTLQGFVEALKRRGVLISNFFTTQSPTIRIGCIGAVTPDDMQVALRAMGEALEELGAARKAA</sequence>
<dbReference type="PANTHER" id="PTHR42778:SF1">
    <property type="entry name" value="2-AMINOETHYLPHOSPHONATE--PYRUVATE TRANSAMINASE"/>
    <property type="match status" value="1"/>
</dbReference>
<comment type="cofactor">
    <cofactor evidence="1 7">
        <name>pyridoxal 5'-phosphate</name>
        <dbReference type="ChEBI" id="CHEBI:597326"/>
    </cofactor>
</comment>
<comment type="caution">
    <text evidence="10">The sequence shown here is derived from an EMBL/GenBank/DDBJ whole genome shotgun (WGS) entry which is preliminary data.</text>
</comment>
<keyword evidence="3 7" id="KW-0808">Transferase</keyword>
<gene>
    <name evidence="7" type="primary">phnW</name>
    <name evidence="10" type="ORF">ACFFIC_07235</name>
</gene>
<dbReference type="PANTHER" id="PTHR42778">
    <property type="entry name" value="2-AMINOETHYLPHOSPHONATE--PYRUVATE TRANSAMINASE"/>
    <property type="match status" value="1"/>
</dbReference>
<dbReference type="RefSeq" id="WP_377049495.1">
    <property type="nucleotide sequence ID" value="NZ_JBHLVZ010000005.1"/>
</dbReference>
<dbReference type="InterPro" id="IPR015421">
    <property type="entry name" value="PyrdxlP-dep_Trfase_major"/>
</dbReference>
<dbReference type="InterPro" id="IPR012703">
    <property type="entry name" value="NH2EtPonate_pyrv_transaminase"/>
</dbReference>
<keyword evidence="2 7" id="KW-0032">Aminotransferase</keyword>
<comment type="catalytic activity">
    <reaction evidence="6 7">
        <text>(2-aminoethyl)phosphonate + pyruvate = phosphonoacetaldehyde + L-alanine</text>
        <dbReference type="Rhea" id="RHEA:17021"/>
        <dbReference type="ChEBI" id="CHEBI:15361"/>
        <dbReference type="ChEBI" id="CHEBI:57418"/>
        <dbReference type="ChEBI" id="CHEBI:57972"/>
        <dbReference type="ChEBI" id="CHEBI:58383"/>
        <dbReference type="EC" id="2.6.1.37"/>
    </reaction>
</comment>
<dbReference type="HAMAP" id="MF_01376">
    <property type="entry name" value="PhnW_aminotrans_5"/>
    <property type="match status" value="1"/>
</dbReference>
<dbReference type="Pfam" id="PF00266">
    <property type="entry name" value="Aminotran_5"/>
    <property type="match status" value="1"/>
</dbReference>
<dbReference type="GO" id="GO:0047304">
    <property type="term" value="F:2-aminoethylphosphonate-pyruvate transaminase activity"/>
    <property type="evidence" value="ECO:0007669"/>
    <property type="project" value="UniProtKB-EC"/>
</dbReference>
<dbReference type="Proteomes" id="UP001589789">
    <property type="component" value="Unassembled WGS sequence"/>
</dbReference>
<accession>A0ABV6IP31</accession>
<reference evidence="10 11" key="1">
    <citation type="submission" date="2024-09" db="EMBL/GenBank/DDBJ databases">
        <authorList>
            <person name="Sun Q."/>
            <person name="Mori K."/>
        </authorList>
    </citation>
    <scope>NUCLEOTIDE SEQUENCE [LARGE SCALE GENOMIC DNA]</scope>
    <source>
        <strain evidence="10 11">CCM 7468</strain>
    </source>
</reference>
<dbReference type="NCBIfam" id="NF010006">
    <property type="entry name" value="PRK13479.1"/>
    <property type="match status" value="1"/>
</dbReference>
<dbReference type="InterPro" id="IPR015422">
    <property type="entry name" value="PyrdxlP-dep_Trfase_small"/>
</dbReference>
<feature type="region of interest" description="Disordered" evidence="8">
    <location>
        <begin position="1"/>
        <end position="20"/>
    </location>
</feature>
<protein>
    <recommendedName>
        <fullName evidence="7">2-aminoethylphosphonate--pyruvate transaminase</fullName>
        <ecNumber evidence="7">2.6.1.37</ecNumber>
    </recommendedName>
    <alternativeName>
        <fullName evidence="7">2-aminoethylphosphonate aminotransferase</fullName>
    </alternativeName>
    <alternativeName>
        <fullName evidence="7">AEP transaminase</fullName>
        <shortName evidence="7">AEPT</shortName>
    </alternativeName>
</protein>
<dbReference type="InterPro" id="IPR000192">
    <property type="entry name" value="Aminotrans_V_dom"/>
</dbReference>
<keyword evidence="5 7" id="KW-0670">Pyruvate</keyword>
<feature type="domain" description="Aminotransferase class V" evidence="9">
    <location>
        <begin position="60"/>
        <end position="313"/>
    </location>
</feature>
<proteinExistence type="inferred from homology"/>
<comment type="function">
    <text evidence="7">Involved in phosphonate degradation.</text>
</comment>
<name>A0ABV6IP31_9PROT</name>
<dbReference type="Gene3D" id="3.90.1150.10">
    <property type="entry name" value="Aspartate Aminotransferase, domain 1"/>
    <property type="match status" value="1"/>
</dbReference>
<dbReference type="SUPFAM" id="SSF53383">
    <property type="entry name" value="PLP-dependent transferases"/>
    <property type="match status" value="1"/>
</dbReference>
<evidence type="ECO:0000256" key="4">
    <source>
        <dbReference type="ARBA" id="ARBA00022898"/>
    </source>
</evidence>
<feature type="compositionally biased region" description="Gly residues" evidence="8">
    <location>
        <begin position="1"/>
        <end position="10"/>
    </location>
</feature>
<organism evidence="10 11">
    <name type="scientific">Muricoccus vinaceus</name>
    <dbReference type="NCBI Taxonomy" id="424704"/>
    <lineage>
        <taxon>Bacteria</taxon>
        <taxon>Pseudomonadati</taxon>
        <taxon>Pseudomonadota</taxon>
        <taxon>Alphaproteobacteria</taxon>
        <taxon>Acetobacterales</taxon>
        <taxon>Roseomonadaceae</taxon>
        <taxon>Muricoccus</taxon>
    </lineage>
</organism>
<evidence type="ECO:0000256" key="6">
    <source>
        <dbReference type="ARBA" id="ARBA00049460"/>
    </source>
</evidence>
<dbReference type="EC" id="2.6.1.37" evidence="7"/>
<dbReference type="InterPro" id="IPR015424">
    <property type="entry name" value="PyrdxlP-dep_Trfase"/>
</dbReference>
<keyword evidence="4 7" id="KW-0663">Pyridoxal phosphate</keyword>
<feature type="modified residue" description="N6-(pyridoxal phosphate)lysine" evidence="7">
    <location>
        <position position="217"/>
    </location>
</feature>
<evidence type="ECO:0000256" key="8">
    <source>
        <dbReference type="SAM" id="MobiDB-lite"/>
    </source>
</evidence>
<evidence type="ECO:0000259" key="9">
    <source>
        <dbReference type="Pfam" id="PF00266"/>
    </source>
</evidence>
<dbReference type="PIRSF" id="PIRSF000524">
    <property type="entry name" value="SPT"/>
    <property type="match status" value="1"/>
</dbReference>
<keyword evidence="11" id="KW-1185">Reference proteome</keyword>
<evidence type="ECO:0000256" key="7">
    <source>
        <dbReference type="HAMAP-Rule" id="MF_01376"/>
    </source>
</evidence>
<dbReference type="InterPro" id="IPR024169">
    <property type="entry name" value="SP_NH2Trfase/AEP_transaminase"/>
</dbReference>
<evidence type="ECO:0000313" key="10">
    <source>
        <dbReference type="EMBL" id="MFC0385347.1"/>
    </source>
</evidence>
<comment type="subunit">
    <text evidence="7">Homodimer.</text>
</comment>